<evidence type="ECO:0000313" key="2">
    <source>
        <dbReference type="Proteomes" id="UP000003754"/>
    </source>
</evidence>
<organism evidence="1 2">
    <name type="scientific">Agrobacterium phage 7-7-1</name>
    <dbReference type="NCBI Taxonomy" id="1161931"/>
    <lineage>
        <taxon>Viruses</taxon>
        <taxon>Duplodnaviria</taxon>
        <taxon>Heunggongvirae</taxon>
        <taxon>Uroviricota</taxon>
        <taxon>Caudoviricetes</taxon>
        <taxon>Schmittlotzvirus</taxon>
        <taxon>Schmittlotzvirus sv771</taxon>
    </lineage>
</organism>
<name>J7FAF7_9CAUD</name>
<dbReference type="Proteomes" id="UP000003754">
    <property type="component" value="Segment"/>
</dbReference>
<dbReference type="EMBL" id="JQ312117">
    <property type="protein sequence ID" value="AFH19796.1"/>
    <property type="molecule type" value="Genomic_DNA"/>
</dbReference>
<sequence>MLIELKDGDTVIIYGKMDWEAQDYYGKMSEALTRGLKDVKIFMASAPQDSIVVYRASTPPAPVEESDGWFTWDSAPRDGQEIDVWIEPRGRVPEVFFSDDCFQFFDDGEKCSINRIGTPTHWRYPPKGPKA</sequence>
<evidence type="ECO:0000313" key="1">
    <source>
        <dbReference type="EMBL" id="AFH19796.1"/>
    </source>
</evidence>
<reference evidence="1 2" key="1">
    <citation type="submission" date="2011-12" db="EMBL/GenBank/DDBJ databases">
        <title>The genome sequence of the flagella-specific Agrobacterium bacteriophage 7-7-1.</title>
        <authorList>
            <person name="Schmitt R."/>
            <person name="Van den Bossche A."/>
            <person name="Lavigne R."/>
            <person name="Kropinski A.M."/>
        </authorList>
    </citation>
    <scope>NUCLEOTIDE SEQUENCE [LARGE SCALE GENOMIC DNA]</scope>
</reference>
<dbReference type="GeneID" id="14012051"/>
<gene>
    <name evidence="1" type="ORF">7-7-1_00098</name>
</gene>
<dbReference type="RefSeq" id="YP_007006554.1">
    <property type="nucleotide sequence ID" value="NC_019519.1"/>
</dbReference>
<proteinExistence type="predicted"/>
<keyword evidence="2" id="KW-1185">Reference proteome</keyword>
<accession>J7FAF7</accession>
<dbReference type="KEGG" id="vg:14012051"/>
<protein>
    <submittedName>
        <fullName evidence="1">Uncharacterized protein</fullName>
    </submittedName>
</protein>